<sequence>METQTVEVFKTNVKQKRQAKRLLNILSQQFPLCRINFDLEDCDKILRVEGNNIRHEKITALVTGHGYRCDILE</sequence>
<gene>
    <name evidence="1" type="ORF">FRZ54_05130</name>
</gene>
<dbReference type="KEGG" id="mgin:FRZ54_05130"/>
<dbReference type="RefSeq" id="WP_147030572.1">
    <property type="nucleotide sequence ID" value="NZ_CP042436.1"/>
</dbReference>
<proteinExistence type="predicted"/>
<dbReference type="AlphaFoldDB" id="A0A5B8UTE8"/>
<dbReference type="Proteomes" id="UP000321479">
    <property type="component" value="Chromosome"/>
</dbReference>
<evidence type="ECO:0008006" key="3">
    <source>
        <dbReference type="Google" id="ProtNLM"/>
    </source>
</evidence>
<keyword evidence="2" id="KW-1185">Reference proteome</keyword>
<protein>
    <recommendedName>
        <fullName evidence="3">Heavy-metal-associated domain-containing protein</fullName>
    </recommendedName>
</protein>
<dbReference type="OrthoDB" id="1036397at2"/>
<name>A0A5B8UTE8_9SPHI</name>
<dbReference type="EMBL" id="CP042436">
    <property type="protein sequence ID" value="QEC61995.1"/>
    <property type="molecule type" value="Genomic_DNA"/>
</dbReference>
<evidence type="ECO:0000313" key="2">
    <source>
        <dbReference type="Proteomes" id="UP000321479"/>
    </source>
</evidence>
<reference evidence="1 2" key="1">
    <citation type="journal article" date="2017" name="Curr. Microbiol.">
        <title>Mucilaginibacter ginsenosidivorans sp. nov., Isolated from Soil of Ginseng Field.</title>
        <authorList>
            <person name="Kim M.M."/>
            <person name="Siddiqi M.Z."/>
            <person name="Im W.T."/>
        </authorList>
    </citation>
    <scope>NUCLEOTIDE SEQUENCE [LARGE SCALE GENOMIC DNA]</scope>
    <source>
        <strain evidence="1 2">Gsoil 3017</strain>
    </source>
</reference>
<evidence type="ECO:0000313" key="1">
    <source>
        <dbReference type="EMBL" id="QEC61995.1"/>
    </source>
</evidence>
<organism evidence="1 2">
    <name type="scientific">Mucilaginibacter ginsenosidivorans</name>
    <dbReference type="NCBI Taxonomy" id="398053"/>
    <lineage>
        <taxon>Bacteria</taxon>
        <taxon>Pseudomonadati</taxon>
        <taxon>Bacteroidota</taxon>
        <taxon>Sphingobacteriia</taxon>
        <taxon>Sphingobacteriales</taxon>
        <taxon>Sphingobacteriaceae</taxon>
        <taxon>Mucilaginibacter</taxon>
    </lineage>
</organism>
<accession>A0A5B8UTE8</accession>